<evidence type="ECO:0000256" key="2">
    <source>
        <dbReference type="ARBA" id="ARBA00007362"/>
    </source>
</evidence>
<sequence>MDDIASLPPVTKKSALPVLTPTPKDWLFLAFVVLLGGSSFSGIRIAVETAPPAVVGAGRLWVAAIFLTIYMFATGRRFPPLIEQGRPSPAWAFALAIAATGYSVPMFLFPFAQQSVSSLLAGIYMAFMPLVTVVLAALFADEPLTRNKILGTLLGLTGVMALILPAFPADGLNASVIAQLALIIATTGYAISSVMMRRAPQVAARSFGAMVLVCAAILLTPFAIHTYLQSEASVSGASMAAIFYLGVLPTGLSTICIIHMIRSAGASFLAVANYVTPGAAIIFGILLFNEVLTGWHVLGLATILCGVFVAQPGPVLSLIQRLKSPRSDRNLTP</sequence>
<keyword evidence="4 6" id="KW-1133">Transmembrane helix</keyword>
<feature type="transmembrane region" description="Helical" evidence="6">
    <location>
        <begin position="268"/>
        <end position="288"/>
    </location>
</feature>
<keyword evidence="3 6" id="KW-0812">Transmembrane</keyword>
<dbReference type="FunCoup" id="A0A371R8G1">
    <property type="interactions" value="331"/>
</dbReference>
<dbReference type="InterPro" id="IPR000620">
    <property type="entry name" value="EamA_dom"/>
</dbReference>
<dbReference type="GO" id="GO:0016020">
    <property type="term" value="C:membrane"/>
    <property type="evidence" value="ECO:0007669"/>
    <property type="project" value="UniProtKB-SubCell"/>
</dbReference>
<feature type="transmembrane region" description="Helical" evidence="6">
    <location>
        <begin position="53"/>
        <end position="73"/>
    </location>
</feature>
<gene>
    <name evidence="8" type="ORF">DX908_15860</name>
</gene>
<dbReference type="Proteomes" id="UP000264589">
    <property type="component" value="Unassembled WGS sequence"/>
</dbReference>
<name>A0A371R8G1_9PROT</name>
<comment type="caution">
    <text evidence="8">The sequence shown here is derived from an EMBL/GenBank/DDBJ whole genome shotgun (WGS) entry which is preliminary data.</text>
</comment>
<evidence type="ECO:0000256" key="5">
    <source>
        <dbReference type="ARBA" id="ARBA00023136"/>
    </source>
</evidence>
<dbReference type="PANTHER" id="PTHR32322:SF2">
    <property type="entry name" value="EAMA DOMAIN-CONTAINING PROTEIN"/>
    <property type="match status" value="1"/>
</dbReference>
<evidence type="ECO:0000313" key="9">
    <source>
        <dbReference type="Proteomes" id="UP000264589"/>
    </source>
</evidence>
<reference evidence="8 9" key="1">
    <citation type="submission" date="2018-08" db="EMBL/GenBank/DDBJ databases">
        <title>Parvularcula sp. SM1705, isolated from surface water of the South Sea China.</title>
        <authorList>
            <person name="Sun L."/>
        </authorList>
    </citation>
    <scope>NUCLEOTIDE SEQUENCE [LARGE SCALE GENOMIC DNA]</scope>
    <source>
        <strain evidence="8 9">SM1705</strain>
    </source>
</reference>
<evidence type="ECO:0000256" key="4">
    <source>
        <dbReference type="ARBA" id="ARBA00022989"/>
    </source>
</evidence>
<feature type="domain" description="EamA" evidence="7">
    <location>
        <begin position="27"/>
        <end position="162"/>
    </location>
</feature>
<protein>
    <submittedName>
        <fullName evidence="8">DMT family transporter</fullName>
    </submittedName>
</protein>
<evidence type="ECO:0000256" key="3">
    <source>
        <dbReference type="ARBA" id="ARBA00022692"/>
    </source>
</evidence>
<feature type="transmembrane region" description="Helical" evidence="6">
    <location>
        <begin position="240"/>
        <end position="261"/>
    </location>
</feature>
<dbReference type="InParanoid" id="A0A371R8G1"/>
<feature type="transmembrane region" description="Helical" evidence="6">
    <location>
        <begin position="174"/>
        <end position="195"/>
    </location>
</feature>
<feature type="transmembrane region" description="Helical" evidence="6">
    <location>
        <begin position="294"/>
        <end position="319"/>
    </location>
</feature>
<dbReference type="EMBL" id="QUQO01000002">
    <property type="protein sequence ID" value="RFB01743.1"/>
    <property type="molecule type" value="Genomic_DNA"/>
</dbReference>
<proteinExistence type="inferred from homology"/>
<dbReference type="AlphaFoldDB" id="A0A371R8G1"/>
<dbReference type="OrthoDB" id="9810556at2"/>
<comment type="similarity">
    <text evidence="2">Belongs to the EamA transporter family.</text>
</comment>
<feature type="transmembrane region" description="Helical" evidence="6">
    <location>
        <begin position="207"/>
        <end position="228"/>
    </location>
</feature>
<dbReference type="Pfam" id="PF00892">
    <property type="entry name" value="EamA"/>
    <property type="match status" value="2"/>
</dbReference>
<accession>A0A371R8G1</accession>
<evidence type="ECO:0000256" key="6">
    <source>
        <dbReference type="SAM" id="Phobius"/>
    </source>
</evidence>
<feature type="transmembrane region" description="Helical" evidence="6">
    <location>
        <begin position="26"/>
        <end position="47"/>
    </location>
</feature>
<evidence type="ECO:0000313" key="8">
    <source>
        <dbReference type="EMBL" id="RFB01743.1"/>
    </source>
</evidence>
<dbReference type="RefSeq" id="WP_116393458.1">
    <property type="nucleotide sequence ID" value="NZ_QUQO01000002.1"/>
</dbReference>
<feature type="transmembrane region" description="Helical" evidence="6">
    <location>
        <begin position="118"/>
        <end position="140"/>
    </location>
</feature>
<keyword evidence="5 6" id="KW-0472">Membrane</keyword>
<feature type="transmembrane region" description="Helical" evidence="6">
    <location>
        <begin position="93"/>
        <end position="112"/>
    </location>
</feature>
<dbReference type="SUPFAM" id="SSF103481">
    <property type="entry name" value="Multidrug resistance efflux transporter EmrE"/>
    <property type="match status" value="2"/>
</dbReference>
<evidence type="ECO:0000259" key="7">
    <source>
        <dbReference type="Pfam" id="PF00892"/>
    </source>
</evidence>
<comment type="subcellular location">
    <subcellularLocation>
        <location evidence="1">Membrane</location>
        <topology evidence="1">Multi-pass membrane protein</topology>
    </subcellularLocation>
</comment>
<dbReference type="InterPro" id="IPR050638">
    <property type="entry name" value="AA-Vitamin_Transporters"/>
</dbReference>
<keyword evidence="9" id="KW-1185">Reference proteome</keyword>
<feature type="domain" description="EamA" evidence="7">
    <location>
        <begin position="178"/>
        <end position="309"/>
    </location>
</feature>
<dbReference type="PANTHER" id="PTHR32322">
    <property type="entry name" value="INNER MEMBRANE TRANSPORTER"/>
    <property type="match status" value="1"/>
</dbReference>
<dbReference type="InterPro" id="IPR037185">
    <property type="entry name" value="EmrE-like"/>
</dbReference>
<organism evidence="8 9">
    <name type="scientific">Parvularcula marina</name>
    <dbReference type="NCBI Taxonomy" id="2292771"/>
    <lineage>
        <taxon>Bacteria</taxon>
        <taxon>Pseudomonadati</taxon>
        <taxon>Pseudomonadota</taxon>
        <taxon>Alphaproteobacteria</taxon>
        <taxon>Parvularculales</taxon>
        <taxon>Parvularculaceae</taxon>
        <taxon>Parvularcula</taxon>
    </lineage>
</organism>
<evidence type="ECO:0000256" key="1">
    <source>
        <dbReference type="ARBA" id="ARBA00004141"/>
    </source>
</evidence>